<dbReference type="RefSeq" id="WP_087639669.1">
    <property type="nucleotide sequence ID" value="NZ_CP147246.1"/>
</dbReference>
<dbReference type="NCBIfam" id="TIGR01218">
    <property type="entry name" value="Gpos_tandem_5TM"/>
    <property type="match status" value="1"/>
</dbReference>
<evidence type="ECO:0000313" key="2">
    <source>
        <dbReference type="EMBL" id="OUZ35020.1"/>
    </source>
</evidence>
<evidence type="ECO:0000256" key="1">
    <source>
        <dbReference type="SAM" id="Phobius"/>
    </source>
</evidence>
<feature type="transmembrane region" description="Helical" evidence="1">
    <location>
        <begin position="102"/>
        <end position="121"/>
    </location>
</feature>
<dbReference type="EMBL" id="CP147246">
    <property type="protein sequence ID" value="WYJ95527.1"/>
    <property type="molecule type" value="Genomic_DNA"/>
</dbReference>
<keyword evidence="4" id="KW-1185">Reference proteome</keyword>
<dbReference type="AlphaFoldDB" id="A0A200JE83"/>
<dbReference type="EMBL" id="NIBQ01000001">
    <property type="protein sequence ID" value="OUZ35020.1"/>
    <property type="molecule type" value="Genomic_DNA"/>
</dbReference>
<feature type="transmembrane region" description="Helical" evidence="1">
    <location>
        <begin position="62"/>
        <end position="82"/>
    </location>
</feature>
<feature type="transmembrane region" description="Helical" evidence="1">
    <location>
        <begin position="149"/>
        <end position="167"/>
    </location>
</feature>
<gene>
    <name evidence="2" type="ORF">A5889_000495</name>
    <name evidence="3" type="ORF">A5889_003075</name>
</gene>
<reference evidence="2" key="1">
    <citation type="submission" date="2017-05" db="EMBL/GenBank/DDBJ databases">
        <title>The Genome Sequence of Enterococcus sp. 9D6_DIV0238.</title>
        <authorList>
            <consortium name="The Broad Institute Genomics Platform"/>
            <consortium name="The Broad Institute Genomic Center for Infectious Diseases"/>
            <person name="Earl A."/>
            <person name="Manson A."/>
            <person name="Schwartman J."/>
            <person name="Gilmore M."/>
            <person name="Abouelleil A."/>
            <person name="Cao P."/>
            <person name="Chapman S."/>
            <person name="Cusick C."/>
            <person name="Shea T."/>
            <person name="Young S."/>
            <person name="Neafsey D."/>
            <person name="Nusbaum C."/>
            <person name="Birren B."/>
        </authorList>
    </citation>
    <scope>NUCLEOTIDE SEQUENCE [LARGE SCALE GENOMIC DNA]</scope>
    <source>
        <strain evidence="2">9D6_DIV0238</strain>
    </source>
</reference>
<feature type="transmembrane region" description="Helical" evidence="1">
    <location>
        <begin position="173"/>
        <end position="193"/>
    </location>
</feature>
<protein>
    <recommendedName>
        <fullName evidence="5">Tandem five-TM protein</fullName>
    </recommendedName>
</protein>
<organism evidence="2">
    <name type="scientific">Candidatus Enterococcus dunnyi</name>
    <dbReference type="NCBI Taxonomy" id="1834192"/>
    <lineage>
        <taxon>Bacteria</taxon>
        <taxon>Bacillati</taxon>
        <taxon>Bacillota</taxon>
        <taxon>Bacilli</taxon>
        <taxon>Lactobacillales</taxon>
        <taxon>Enterococcaceae</taxon>
        <taxon>Enterococcus</taxon>
    </lineage>
</organism>
<name>A0A200JE83_9ENTE</name>
<dbReference type="InterPro" id="IPR005915">
    <property type="entry name" value="Tandem_5TM"/>
</dbReference>
<proteinExistence type="predicted"/>
<keyword evidence="1" id="KW-0812">Transmembrane</keyword>
<dbReference type="OrthoDB" id="2181052at2"/>
<evidence type="ECO:0000313" key="3">
    <source>
        <dbReference type="EMBL" id="WYJ95527.1"/>
    </source>
</evidence>
<keyword evidence="1" id="KW-1133">Transmembrane helix</keyword>
<keyword evidence="1" id="KW-0472">Membrane</keyword>
<accession>A0A200JE83</accession>
<reference evidence="3" key="3">
    <citation type="submission" date="2024-03" db="EMBL/GenBank/DDBJ databases">
        <title>The Genome Sequence of Enterococcus sp. DIV0238c.</title>
        <authorList>
            <consortium name="The Broad Institute Genomics Platform"/>
            <consortium name="The Broad Institute Microbial Omics Core"/>
            <consortium name="The Broad Institute Genomic Center for Infectious Diseases"/>
            <person name="Earl A."/>
            <person name="Manson A."/>
            <person name="Gilmore M."/>
            <person name="Schwartman J."/>
            <person name="Shea T."/>
            <person name="Abouelleil A."/>
            <person name="Cao P."/>
            <person name="Chapman S."/>
            <person name="Cusick C."/>
            <person name="Young S."/>
            <person name="Neafsey D."/>
            <person name="Nusbaum C."/>
            <person name="Birren B."/>
        </authorList>
    </citation>
    <scope>NUCLEOTIDE SEQUENCE</scope>
    <source>
        <strain evidence="3">9D6_DIV0238</strain>
    </source>
</reference>
<dbReference type="Pfam" id="PF04276">
    <property type="entry name" value="DUF443"/>
    <property type="match status" value="1"/>
</dbReference>
<evidence type="ECO:0008006" key="5">
    <source>
        <dbReference type="Google" id="ProtNLM"/>
    </source>
</evidence>
<evidence type="ECO:0000313" key="4">
    <source>
        <dbReference type="Proteomes" id="UP000196151"/>
    </source>
</evidence>
<dbReference type="Proteomes" id="UP000196151">
    <property type="component" value="Chromosome"/>
</dbReference>
<sequence length="209" mass="24498">MKVYESTNKRYKLVEMNAKYYLLDLDSNKFCWFLPMLVWLFPFKAIEIDKVRFNELITNKKAGYGVGQIVILSIVIGRPSTWLINTFFQNYVTISGVRLGTFYLFVVLALLISYRAINAIFNKHRMYKNIGNSREGILIRIKKESITSYYKRNSAIAFLIIYLAIFSSGYFSVFYSFDMIVIFIICVLFSLFLNRGYIYPYGSNFSVQE</sequence>
<reference evidence="3" key="2">
    <citation type="submission" date="2017-05" db="EMBL/GenBank/DDBJ databases">
        <authorList>
            <consortium name="The Broad Institute Genomics Platform"/>
            <consortium name="The Broad Institute Genomic Center for Infectious Diseases"/>
            <person name="Earl A."/>
            <person name="Manson A."/>
            <person name="Schwartman J."/>
            <person name="Gilmore M."/>
            <person name="Abouelleil A."/>
            <person name="Cao P."/>
            <person name="Chapman S."/>
            <person name="Cusick C."/>
            <person name="Shea T."/>
            <person name="Young S."/>
            <person name="Neafsey D."/>
            <person name="Nusbaum C."/>
            <person name="Birren B."/>
        </authorList>
    </citation>
    <scope>NUCLEOTIDE SEQUENCE</scope>
    <source>
        <strain evidence="3">9D6_DIV0238</strain>
    </source>
</reference>